<dbReference type="PANTHER" id="PTHR46583">
    <property type="entry name" value="REGULATOR OF G-PROTEIN SIGNALING 22"/>
    <property type="match status" value="1"/>
</dbReference>
<feature type="domain" description="RGS" evidence="2">
    <location>
        <begin position="20"/>
        <end position="107"/>
    </location>
</feature>
<evidence type="ECO:0000313" key="4">
    <source>
        <dbReference type="Proteomes" id="UP000678393"/>
    </source>
</evidence>
<feature type="domain" description="RGS" evidence="2">
    <location>
        <begin position="446"/>
        <end position="551"/>
    </location>
</feature>
<feature type="non-terminal residue" evidence="3">
    <location>
        <position position="1"/>
    </location>
</feature>
<evidence type="ECO:0000259" key="2">
    <source>
        <dbReference type="PROSITE" id="PS50132"/>
    </source>
</evidence>
<dbReference type="PANTHER" id="PTHR46583:SF2">
    <property type="entry name" value="RGS DOMAIN-CONTAINING PROTEIN"/>
    <property type="match status" value="1"/>
</dbReference>
<protein>
    <recommendedName>
        <fullName evidence="2">RGS domain-containing protein</fullName>
    </recommendedName>
</protein>
<dbReference type="InterPro" id="IPR044926">
    <property type="entry name" value="RGS_subdomain_2"/>
</dbReference>
<feature type="non-terminal residue" evidence="3">
    <location>
        <position position="621"/>
    </location>
</feature>
<dbReference type="PROSITE" id="PS50132">
    <property type="entry name" value="RGS"/>
    <property type="match status" value="3"/>
</dbReference>
<reference evidence="3" key="1">
    <citation type="submission" date="2021-04" db="EMBL/GenBank/DDBJ databases">
        <authorList>
            <consortium name="Molecular Ecology Group"/>
        </authorList>
    </citation>
    <scope>NUCLEOTIDE SEQUENCE</scope>
</reference>
<evidence type="ECO:0000313" key="3">
    <source>
        <dbReference type="EMBL" id="CAG5126804.1"/>
    </source>
</evidence>
<comment type="caution">
    <text evidence="3">The sequence shown here is derived from an EMBL/GenBank/DDBJ whole genome shotgun (WGS) entry which is preliminary data.</text>
</comment>
<keyword evidence="4" id="KW-1185">Reference proteome</keyword>
<dbReference type="Pfam" id="PF00615">
    <property type="entry name" value="RGS"/>
    <property type="match status" value="3"/>
</dbReference>
<dbReference type="GO" id="GO:0001965">
    <property type="term" value="F:G-protein alpha-subunit binding"/>
    <property type="evidence" value="ECO:0007669"/>
    <property type="project" value="InterPro"/>
</dbReference>
<feature type="compositionally biased region" description="Basic and acidic residues" evidence="1">
    <location>
        <begin position="197"/>
        <end position="212"/>
    </location>
</feature>
<accession>A0A8S3ZB72</accession>
<dbReference type="InterPro" id="IPR016137">
    <property type="entry name" value="RGS"/>
</dbReference>
<feature type="domain" description="RGS" evidence="2">
    <location>
        <begin position="258"/>
        <end position="364"/>
    </location>
</feature>
<name>A0A8S3ZB72_9EUPU</name>
<gene>
    <name evidence="3" type="ORF">CUNI_LOCUS12362</name>
</gene>
<organism evidence="3 4">
    <name type="scientific">Candidula unifasciata</name>
    <dbReference type="NCBI Taxonomy" id="100452"/>
    <lineage>
        <taxon>Eukaryota</taxon>
        <taxon>Metazoa</taxon>
        <taxon>Spiralia</taxon>
        <taxon>Lophotrochozoa</taxon>
        <taxon>Mollusca</taxon>
        <taxon>Gastropoda</taxon>
        <taxon>Heterobranchia</taxon>
        <taxon>Euthyneura</taxon>
        <taxon>Panpulmonata</taxon>
        <taxon>Eupulmonata</taxon>
        <taxon>Stylommatophora</taxon>
        <taxon>Helicina</taxon>
        <taxon>Helicoidea</taxon>
        <taxon>Geomitridae</taxon>
        <taxon>Candidula</taxon>
    </lineage>
</organism>
<dbReference type="OrthoDB" id="10013157at2759"/>
<proteinExistence type="predicted"/>
<dbReference type="Proteomes" id="UP000678393">
    <property type="component" value="Unassembled WGS sequence"/>
</dbReference>
<dbReference type="SUPFAM" id="SSF48097">
    <property type="entry name" value="Regulator of G-protein signaling, RGS"/>
    <property type="match status" value="3"/>
</dbReference>
<dbReference type="GO" id="GO:0009966">
    <property type="term" value="P:regulation of signal transduction"/>
    <property type="evidence" value="ECO:0007669"/>
    <property type="project" value="InterPro"/>
</dbReference>
<dbReference type="InterPro" id="IPR036305">
    <property type="entry name" value="RGS_sf"/>
</dbReference>
<dbReference type="CDD" id="cd07440">
    <property type="entry name" value="RGS"/>
    <property type="match status" value="1"/>
</dbReference>
<dbReference type="EMBL" id="CAJHNH020002458">
    <property type="protein sequence ID" value="CAG5126804.1"/>
    <property type="molecule type" value="Genomic_DNA"/>
</dbReference>
<sequence length="621" mass="72356">PSKARFLLAISSDKLAGGPFRRYLTSHSDPQLLTCLMFWEDVTEYGTDEDCLSDRLLKLCHAWNIYRKYLSEDSPYKIELPVEDRNQLLASLETTRDYINSSIFEPAKIYAMENLESAWIRYLKEDLKSFLDCRVRFKDESPPSTAEVIEITLTEHDVVIKRPMPWIRRIPGSTATERGQRLNKALVTAEETEDEETRAQRKTEATARRKEMERERKRIIKAAYARQREMKLKRPSLGSEYDELPVRKYVPRTVKLPTYQNLTGNKQLMSMFRKFVAEEQNDHRDIFNKVQLHNDIETYLNLKDPKLKRAKATAITKLYLDPQSKRPVQLNNENLTSLVADEKEQPKSELLQEIQRSIMPEIEDVFQNFVLMKADDLNINPKDLVTMSQNELSKCVENEEALILALNKRKSRGKTTGRAQATREDRNEFLAALNQCAMGHLTMPMLYFYKYLLKHGEADGMPQIDKNLFFYIEVQKFKDASHNFADEETLKRKLQSIVECFLDSACLPTLQIDIPAEMHQKIMKAAQRYLNGKDVNPSLFDEAQLHVFRELLFYWAGFRKSLSANEDLKKRPVNKHEKMLQRKLERIQNYQAPSSDFTLPSIPEGSTPFFSFSLSEGLKFK</sequence>
<dbReference type="InterPro" id="IPR042651">
    <property type="entry name" value="Rgs22"/>
</dbReference>
<evidence type="ECO:0000256" key="1">
    <source>
        <dbReference type="SAM" id="MobiDB-lite"/>
    </source>
</evidence>
<dbReference type="Gene3D" id="1.10.167.10">
    <property type="entry name" value="Regulator of G-protein Signalling 4, domain 2"/>
    <property type="match status" value="3"/>
</dbReference>
<dbReference type="AlphaFoldDB" id="A0A8S3ZB72"/>
<dbReference type="GO" id="GO:0005737">
    <property type="term" value="C:cytoplasm"/>
    <property type="evidence" value="ECO:0007669"/>
    <property type="project" value="TreeGrafter"/>
</dbReference>
<feature type="region of interest" description="Disordered" evidence="1">
    <location>
        <begin position="188"/>
        <end position="212"/>
    </location>
</feature>
<dbReference type="GO" id="GO:0005634">
    <property type="term" value="C:nucleus"/>
    <property type="evidence" value="ECO:0007669"/>
    <property type="project" value="TreeGrafter"/>
</dbReference>